<dbReference type="GO" id="GO:0016212">
    <property type="term" value="F:kynurenine-oxoglutarate transaminase activity"/>
    <property type="evidence" value="ECO:0007669"/>
    <property type="project" value="TreeGrafter"/>
</dbReference>
<dbReference type="Gene3D" id="3.90.1150.10">
    <property type="entry name" value="Aspartate Aminotransferase, domain 1"/>
    <property type="match status" value="1"/>
</dbReference>
<comment type="caution">
    <text evidence="7">The sequence shown here is derived from an EMBL/GenBank/DDBJ whole genome shotgun (WGS) entry which is preliminary data.</text>
</comment>
<dbReference type="InterPro" id="IPR015421">
    <property type="entry name" value="PyrdxlP-dep_Trfase_major"/>
</dbReference>
<accession>A0A9W7FYF7</accession>
<dbReference type="EMBL" id="BRYA01000565">
    <property type="protein sequence ID" value="GMI23303.1"/>
    <property type="molecule type" value="Genomic_DNA"/>
</dbReference>
<sequence length="441" mass="48599">MSSSSSSSSSSTNDLSQLSKPTVWHEFTPLANEHNAVNLGQGFPNWDPPAFVVKSMEETVNVKGTSTNQYCRPQCHLPLAQALADDYNSRPSWASAGVRVDPATNVVSSLGVTQIMYIAFRSLIKKDDEVVLLEPAFDIYAPQVLLTGGTPRFVSMKTDTEAGDTANEVFQVDWDALEATVNSKTRVLVLNSPHNPTGKIFSRTELDRLAGIVSKYPNLIVFSDEVYERIVFDPEGSPHISFATIPGMWERTLTMSSAGKTFSATGWKCGWCVGPEKIIKLMADLQQWVNFSTPTVTQDAVARSLVKARSPYEGHPNFYSWLAADYLKRRDFLMKGLEEAGLPAIVPAGGFFICAETGGLKIPDEVYMEDSISAPDPMPRDYAVARYMTHTDPKVAVIPPSPFYSKENKGEAEGYVRFCFCKTDDLLEEGVERLKGMGAKK</sequence>
<evidence type="ECO:0000313" key="8">
    <source>
        <dbReference type="Proteomes" id="UP001165065"/>
    </source>
</evidence>
<keyword evidence="4" id="KW-0808">Transferase</keyword>
<evidence type="ECO:0000256" key="5">
    <source>
        <dbReference type="ARBA" id="ARBA00022898"/>
    </source>
</evidence>
<dbReference type="GO" id="GO:0030170">
    <property type="term" value="F:pyridoxal phosphate binding"/>
    <property type="evidence" value="ECO:0007669"/>
    <property type="project" value="InterPro"/>
</dbReference>
<dbReference type="InterPro" id="IPR015422">
    <property type="entry name" value="PyrdxlP-dep_Trfase_small"/>
</dbReference>
<feature type="domain" description="Aminotransferase class I/classII large" evidence="6">
    <location>
        <begin position="36"/>
        <end position="434"/>
    </location>
</feature>
<dbReference type="Proteomes" id="UP001165065">
    <property type="component" value="Unassembled WGS sequence"/>
</dbReference>
<evidence type="ECO:0000256" key="4">
    <source>
        <dbReference type="ARBA" id="ARBA00022679"/>
    </source>
</evidence>
<dbReference type="InterPro" id="IPR015424">
    <property type="entry name" value="PyrdxlP-dep_Trfase"/>
</dbReference>
<organism evidence="7 8">
    <name type="scientific">Triparma columacea</name>
    <dbReference type="NCBI Taxonomy" id="722753"/>
    <lineage>
        <taxon>Eukaryota</taxon>
        <taxon>Sar</taxon>
        <taxon>Stramenopiles</taxon>
        <taxon>Ochrophyta</taxon>
        <taxon>Bolidophyceae</taxon>
        <taxon>Parmales</taxon>
        <taxon>Triparmaceae</taxon>
        <taxon>Triparma</taxon>
    </lineage>
</organism>
<reference evidence="8" key="1">
    <citation type="journal article" date="2023" name="Commun. Biol.">
        <title>Genome analysis of Parmales, the sister group of diatoms, reveals the evolutionary specialization of diatoms from phago-mixotrophs to photoautotrophs.</title>
        <authorList>
            <person name="Ban H."/>
            <person name="Sato S."/>
            <person name="Yoshikawa S."/>
            <person name="Yamada K."/>
            <person name="Nakamura Y."/>
            <person name="Ichinomiya M."/>
            <person name="Sato N."/>
            <person name="Blanc-Mathieu R."/>
            <person name="Endo H."/>
            <person name="Kuwata A."/>
            <person name="Ogata H."/>
        </authorList>
    </citation>
    <scope>NUCLEOTIDE SEQUENCE [LARGE SCALE GENOMIC DNA]</scope>
</reference>
<evidence type="ECO:0000259" key="6">
    <source>
        <dbReference type="Pfam" id="PF00155"/>
    </source>
</evidence>
<evidence type="ECO:0000313" key="7">
    <source>
        <dbReference type="EMBL" id="GMI23303.1"/>
    </source>
</evidence>
<dbReference type="GO" id="GO:0005737">
    <property type="term" value="C:cytoplasm"/>
    <property type="evidence" value="ECO:0007669"/>
    <property type="project" value="TreeGrafter"/>
</dbReference>
<comment type="cofactor">
    <cofactor evidence="1">
        <name>pyridoxal 5'-phosphate</name>
        <dbReference type="ChEBI" id="CHEBI:597326"/>
    </cofactor>
</comment>
<comment type="similarity">
    <text evidence="2">Belongs to the class-I pyridoxal-phosphate-dependent aminotransferase family.</text>
</comment>
<dbReference type="FunFam" id="3.40.640.10:FF:000024">
    <property type="entry name" value="Kynurenine--oxoglutarate transaminase 3"/>
    <property type="match status" value="1"/>
</dbReference>
<name>A0A9W7FYF7_9STRA</name>
<dbReference type="InterPro" id="IPR051326">
    <property type="entry name" value="Kynurenine-oxoglutarate_AT"/>
</dbReference>
<dbReference type="CDD" id="cd00609">
    <property type="entry name" value="AAT_like"/>
    <property type="match status" value="1"/>
</dbReference>
<dbReference type="AlphaFoldDB" id="A0A9W7FYF7"/>
<gene>
    <name evidence="7" type="ORF">TrCOL_g11784</name>
</gene>
<proteinExistence type="inferred from homology"/>
<dbReference type="Pfam" id="PF00155">
    <property type="entry name" value="Aminotran_1_2"/>
    <property type="match status" value="1"/>
</dbReference>
<dbReference type="InterPro" id="IPR004839">
    <property type="entry name" value="Aminotransferase_I/II_large"/>
</dbReference>
<dbReference type="Gene3D" id="3.40.640.10">
    <property type="entry name" value="Type I PLP-dependent aspartate aminotransferase-like (Major domain)"/>
    <property type="match status" value="1"/>
</dbReference>
<dbReference type="OrthoDB" id="2414662at2759"/>
<evidence type="ECO:0000256" key="2">
    <source>
        <dbReference type="ARBA" id="ARBA00007441"/>
    </source>
</evidence>
<keyword evidence="8" id="KW-1185">Reference proteome</keyword>
<evidence type="ECO:0000256" key="3">
    <source>
        <dbReference type="ARBA" id="ARBA00022576"/>
    </source>
</evidence>
<keyword evidence="5" id="KW-0663">Pyridoxal phosphate</keyword>
<keyword evidence="3" id="KW-0032">Aminotransferase</keyword>
<dbReference type="PANTHER" id="PTHR43807:SF20">
    <property type="entry name" value="FI04487P"/>
    <property type="match status" value="1"/>
</dbReference>
<dbReference type="PANTHER" id="PTHR43807">
    <property type="entry name" value="FI04487P"/>
    <property type="match status" value="1"/>
</dbReference>
<dbReference type="SUPFAM" id="SSF53383">
    <property type="entry name" value="PLP-dependent transferases"/>
    <property type="match status" value="1"/>
</dbReference>
<evidence type="ECO:0000256" key="1">
    <source>
        <dbReference type="ARBA" id="ARBA00001933"/>
    </source>
</evidence>
<protein>
    <recommendedName>
        <fullName evidence="6">Aminotransferase class I/classII large domain-containing protein</fullName>
    </recommendedName>
</protein>